<name>A0A8J6JVP9_ELECQ</name>
<dbReference type="PROSITE" id="PS50096">
    <property type="entry name" value="IQ"/>
    <property type="match status" value="1"/>
</dbReference>
<keyword evidence="3" id="KW-1185">Reference proteome</keyword>
<dbReference type="PANTHER" id="PTHR46723">
    <property type="entry name" value="LEUCINE-RICH REPEAT AND IQ DOMAIN-CONTAINING PROTEIN 3"/>
    <property type="match status" value="1"/>
</dbReference>
<sequence length="114" mass="13168">MKALNEIIRKINRVLATSSPVLIVQKWIRGYLVRRRMGLIPQLEMKRMKLHYRRGGSQEERTSPCDKAVAMQNLWALPVNRRRPPAIKQVKNGNKEPGDFKSPAPPGLLRMRLT</sequence>
<evidence type="ECO:0000313" key="3">
    <source>
        <dbReference type="Proteomes" id="UP000770717"/>
    </source>
</evidence>
<proteinExistence type="predicted"/>
<gene>
    <name evidence="2" type="ORF">GDO78_017049</name>
</gene>
<dbReference type="PANTHER" id="PTHR46723:SF1">
    <property type="entry name" value="LEUCINE-RICH REPEAT AND IQ DOMAIN-CONTAINING PROTEIN 3"/>
    <property type="match status" value="1"/>
</dbReference>
<reference evidence="2" key="1">
    <citation type="thesis" date="2020" institute="ProQuest LLC" country="789 East Eisenhower Parkway, Ann Arbor, MI, USA">
        <title>Comparative Genomics and Chromosome Evolution.</title>
        <authorList>
            <person name="Mudd A.B."/>
        </authorList>
    </citation>
    <scope>NUCLEOTIDE SEQUENCE</scope>
    <source>
        <strain evidence="2">HN-11 Male</strain>
        <tissue evidence="2">Kidney and liver</tissue>
    </source>
</reference>
<evidence type="ECO:0000256" key="1">
    <source>
        <dbReference type="SAM" id="MobiDB-lite"/>
    </source>
</evidence>
<comment type="caution">
    <text evidence="2">The sequence shown here is derived from an EMBL/GenBank/DDBJ whole genome shotgun (WGS) entry which is preliminary data.</text>
</comment>
<protein>
    <submittedName>
        <fullName evidence="2">Uncharacterized protein</fullName>
    </submittedName>
</protein>
<accession>A0A8J6JVP9</accession>
<evidence type="ECO:0000313" key="2">
    <source>
        <dbReference type="EMBL" id="KAG9470661.1"/>
    </source>
</evidence>
<dbReference type="Proteomes" id="UP000770717">
    <property type="component" value="Unassembled WGS sequence"/>
</dbReference>
<dbReference type="AlphaFoldDB" id="A0A8J6JVP9"/>
<dbReference type="InterPro" id="IPR052859">
    <property type="entry name" value="LRR-IQ_domain_protein"/>
</dbReference>
<dbReference type="OrthoDB" id="676979at2759"/>
<organism evidence="2 3">
    <name type="scientific">Eleutherodactylus coqui</name>
    <name type="common">Puerto Rican coqui</name>
    <dbReference type="NCBI Taxonomy" id="57060"/>
    <lineage>
        <taxon>Eukaryota</taxon>
        <taxon>Metazoa</taxon>
        <taxon>Chordata</taxon>
        <taxon>Craniata</taxon>
        <taxon>Vertebrata</taxon>
        <taxon>Euteleostomi</taxon>
        <taxon>Amphibia</taxon>
        <taxon>Batrachia</taxon>
        <taxon>Anura</taxon>
        <taxon>Neobatrachia</taxon>
        <taxon>Hyloidea</taxon>
        <taxon>Eleutherodactylidae</taxon>
        <taxon>Eleutherodactylinae</taxon>
        <taxon>Eleutherodactylus</taxon>
        <taxon>Eleutherodactylus</taxon>
    </lineage>
</organism>
<feature type="region of interest" description="Disordered" evidence="1">
    <location>
        <begin position="83"/>
        <end position="114"/>
    </location>
</feature>
<dbReference type="EMBL" id="WNTK01000239">
    <property type="protein sequence ID" value="KAG9470661.1"/>
    <property type="molecule type" value="Genomic_DNA"/>
</dbReference>